<evidence type="ECO:0000256" key="2">
    <source>
        <dbReference type="SAM" id="SignalP"/>
    </source>
</evidence>
<dbReference type="KEGG" id="sgi:SGRAN_1775"/>
<protein>
    <recommendedName>
        <fullName evidence="5">Lipoprotein</fullName>
    </recommendedName>
</protein>
<dbReference type="AlphaFoldDB" id="A0AA86L361"/>
<organism evidence="3 4">
    <name type="scientific">Sphingopyxis granuli</name>
    <dbReference type="NCBI Taxonomy" id="267128"/>
    <lineage>
        <taxon>Bacteria</taxon>
        <taxon>Pseudomonadati</taxon>
        <taxon>Pseudomonadota</taxon>
        <taxon>Alphaproteobacteria</taxon>
        <taxon>Sphingomonadales</taxon>
        <taxon>Sphingomonadaceae</taxon>
        <taxon>Sphingopyxis</taxon>
    </lineage>
</organism>
<evidence type="ECO:0000256" key="1">
    <source>
        <dbReference type="SAM" id="MobiDB-lite"/>
    </source>
</evidence>
<keyword evidence="4" id="KW-1185">Reference proteome</keyword>
<feature type="signal peptide" evidence="2">
    <location>
        <begin position="1"/>
        <end position="20"/>
    </location>
</feature>
<dbReference type="RefSeq" id="WP_067186991.1">
    <property type="nucleotide sequence ID" value="NZ_CP012199.1"/>
</dbReference>
<feature type="chain" id="PRO_5041633950" description="Lipoprotein" evidence="2">
    <location>
        <begin position="21"/>
        <end position="250"/>
    </location>
</feature>
<feature type="region of interest" description="Disordered" evidence="1">
    <location>
        <begin position="25"/>
        <end position="63"/>
    </location>
</feature>
<name>A0AA86L361_9SPHN</name>
<reference evidence="3 4" key="1">
    <citation type="journal article" date="2016" name="BMC Genomics">
        <title>Genomic analysis of the nitrate-respiring Sphingopyxis granuli (formerly Sphingomonas macrogoltabida) strain TFA.</title>
        <authorList>
            <person name="Garcia-Romero I."/>
            <person name="Perez-Pulido A.J."/>
            <person name="Gonzalez-Flores Y.E."/>
            <person name="Reyes-Ramirez F."/>
            <person name="Santero E."/>
            <person name="Floriano B."/>
        </authorList>
    </citation>
    <scope>NUCLEOTIDE SEQUENCE [LARGE SCALE GENOMIC DNA]</scope>
    <source>
        <strain evidence="3 4">TFA</strain>
    </source>
</reference>
<proteinExistence type="predicted"/>
<evidence type="ECO:0000313" key="3">
    <source>
        <dbReference type="EMBL" id="AMG74153.1"/>
    </source>
</evidence>
<evidence type="ECO:0008006" key="5">
    <source>
        <dbReference type="Google" id="ProtNLM"/>
    </source>
</evidence>
<evidence type="ECO:0000313" key="4">
    <source>
        <dbReference type="Proteomes" id="UP000058599"/>
    </source>
</evidence>
<dbReference type="PROSITE" id="PS51257">
    <property type="entry name" value="PROKAR_LIPOPROTEIN"/>
    <property type="match status" value="1"/>
</dbReference>
<sequence length="250" mass="26579">MTGRYRICAGPLALLTLALAACGGPADQQAGAPEPAETPRPATDTAARAAPSPSTPAATDEPRSCAVEIGRQAADRRAQLCHTLSPATHPPCNVANSCAMIDDEIARSCALLSRAGSPPADCRPAPRSSEAAVDVVKRYYAALDARDYATAWLQWGQDGPPNQPLEKFRQGFAHTRSTHVTIDSAGEAEGAAGSLYLTVPVRVEATLDSGELQRFRGHYIVRRVNDVDGATADQLRWHIDSAHLQLLPPR</sequence>
<gene>
    <name evidence="3" type="ORF">SGRAN_1775</name>
</gene>
<feature type="compositionally biased region" description="Low complexity" evidence="1">
    <location>
        <begin position="25"/>
        <end position="59"/>
    </location>
</feature>
<dbReference type="Proteomes" id="UP000058599">
    <property type="component" value="Chromosome"/>
</dbReference>
<accession>A0AA86L361</accession>
<keyword evidence="2" id="KW-0732">Signal</keyword>
<dbReference type="EMBL" id="CP012199">
    <property type="protein sequence ID" value="AMG74153.1"/>
    <property type="molecule type" value="Genomic_DNA"/>
</dbReference>